<evidence type="ECO:0000256" key="2">
    <source>
        <dbReference type="ARBA" id="ARBA00022977"/>
    </source>
</evidence>
<dbReference type="SUPFAM" id="SSF51905">
    <property type="entry name" value="FAD/NAD(P)-binding domain"/>
    <property type="match status" value="1"/>
</dbReference>
<evidence type="ECO:0000313" key="6">
    <source>
        <dbReference type="Proteomes" id="UP000602745"/>
    </source>
</evidence>
<dbReference type="GO" id="GO:0009229">
    <property type="term" value="P:thiamine diphosphate biosynthetic process"/>
    <property type="evidence" value="ECO:0007669"/>
    <property type="project" value="UniProtKB-UniPathway"/>
</dbReference>
<dbReference type="InterPro" id="IPR012727">
    <property type="entry name" value="Gly_oxidase_ThiO"/>
</dbReference>
<dbReference type="RefSeq" id="WP_188409796.1">
    <property type="nucleotide sequence ID" value="NZ_BMCP01000002.1"/>
</dbReference>
<accession>A0A8J2YI66</accession>
<protein>
    <submittedName>
        <fullName evidence="5">Glycine oxidase ThiO</fullName>
    </submittedName>
</protein>
<name>A0A8J2YI66_9RHOB</name>
<keyword evidence="6" id="KW-1185">Reference proteome</keyword>
<dbReference type="SUPFAM" id="SSF54373">
    <property type="entry name" value="FAD-linked reductases, C-terminal domain"/>
    <property type="match status" value="1"/>
</dbReference>
<evidence type="ECO:0000259" key="4">
    <source>
        <dbReference type="Pfam" id="PF01266"/>
    </source>
</evidence>
<comment type="pathway">
    <text evidence="1">Cofactor biosynthesis; thiamine diphosphate biosynthesis.</text>
</comment>
<dbReference type="Gene3D" id="3.30.9.10">
    <property type="entry name" value="D-Amino Acid Oxidase, subunit A, domain 2"/>
    <property type="match status" value="1"/>
</dbReference>
<dbReference type="Proteomes" id="UP000602745">
    <property type="component" value="Unassembled WGS sequence"/>
</dbReference>
<keyword evidence="2" id="KW-0784">Thiamine biosynthesis</keyword>
<dbReference type="PANTHER" id="PTHR13847:SF289">
    <property type="entry name" value="GLYCINE OXIDASE"/>
    <property type="match status" value="1"/>
</dbReference>
<reference evidence="5" key="2">
    <citation type="submission" date="2020-09" db="EMBL/GenBank/DDBJ databases">
        <authorList>
            <person name="Sun Q."/>
            <person name="Sedlacek I."/>
        </authorList>
    </citation>
    <scope>NUCLEOTIDE SEQUENCE</scope>
    <source>
        <strain evidence="5">CCM 7684</strain>
    </source>
</reference>
<comment type="caution">
    <text evidence="5">The sequence shown here is derived from an EMBL/GenBank/DDBJ whole genome shotgun (WGS) entry which is preliminary data.</text>
</comment>
<feature type="domain" description="FAD dependent oxidoreductase" evidence="4">
    <location>
        <begin position="4"/>
        <end position="351"/>
    </location>
</feature>
<dbReference type="Gene3D" id="3.50.50.60">
    <property type="entry name" value="FAD/NAD(P)-binding domain"/>
    <property type="match status" value="1"/>
</dbReference>
<dbReference type="EMBL" id="BMCP01000002">
    <property type="protein sequence ID" value="GGE44611.1"/>
    <property type="molecule type" value="Genomic_DNA"/>
</dbReference>
<dbReference type="GO" id="GO:0016491">
    <property type="term" value="F:oxidoreductase activity"/>
    <property type="evidence" value="ECO:0007669"/>
    <property type="project" value="UniProtKB-KW"/>
</dbReference>
<keyword evidence="3" id="KW-0560">Oxidoreductase</keyword>
<dbReference type="AlphaFoldDB" id="A0A8J2YI66"/>
<gene>
    <name evidence="5" type="primary">thiO</name>
    <name evidence="5" type="ORF">GCM10007276_22200</name>
</gene>
<sequence length="376" mass="40069">MPQVVIIGAGIVGLGAAWRLAQAGVAVAVFDKGQAGSGASYAAAGMLGGCAEVEPGEEMLTRLGRHSQLLWPGFASELLEASGVDVNLRTEGTLMPAITADDRARLQHHIHLQKALDLPVEWLTAVDARQREPYLTPSLQGALWVPDDHQVDNRKLALALKIAAERAGAVLREETEVASLLLSDGRVCGVRLRDGEEIRGDTVVLAAGAWSRLIEGLPKDERPPVRPIKGQMLALGMDPEAPLVRHVIRGAGIYLVPRVDGRLIVGATTEEKGFDGRLTAGGMLALLEAAWRLIPGIEELPLGESWVGHRPGSRDDAPILGRGPVEGLVYATGHHRNGVLLAPVTADAVRDIVLDRPVGNLISAFGFERFRSRTAA</sequence>
<proteinExistence type="predicted"/>
<evidence type="ECO:0000256" key="1">
    <source>
        <dbReference type="ARBA" id="ARBA00004948"/>
    </source>
</evidence>
<dbReference type="NCBIfam" id="TIGR02352">
    <property type="entry name" value="thiamin_ThiO"/>
    <property type="match status" value="1"/>
</dbReference>
<dbReference type="UniPathway" id="UPA00060"/>
<dbReference type="PANTHER" id="PTHR13847">
    <property type="entry name" value="SARCOSINE DEHYDROGENASE-RELATED"/>
    <property type="match status" value="1"/>
</dbReference>
<dbReference type="Pfam" id="PF01266">
    <property type="entry name" value="DAO"/>
    <property type="match status" value="1"/>
</dbReference>
<dbReference type="GO" id="GO:0005737">
    <property type="term" value="C:cytoplasm"/>
    <property type="evidence" value="ECO:0007669"/>
    <property type="project" value="TreeGrafter"/>
</dbReference>
<organism evidence="5 6">
    <name type="scientific">Agaricicola taiwanensis</name>
    <dbReference type="NCBI Taxonomy" id="591372"/>
    <lineage>
        <taxon>Bacteria</taxon>
        <taxon>Pseudomonadati</taxon>
        <taxon>Pseudomonadota</taxon>
        <taxon>Alphaproteobacteria</taxon>
        <taxon>Rhodobacterales</taxon>
        <taxon>Paracoccaceae</taxon>
        <taxon>Agaricicola</taxon>
    </lineage>
</organism>
<evidence type="ECO:0000256" key="3">
    <source>
        <dbReference type="ARBA" id="ARBA00023002"/>
    </source>
</evidence>
<reference evidence="5" key="1">
    <citation type="journal article" date="2014" name="Int. J. Syst. Evol. Microbiol.">
        <title>Complete genome sequence of Corynebacterium casei LMG S-19264T (=DSM 44701T), isolated from a smear-ripened cheese.</title>
        <authorList>
            <consortium name="US DOE Joint Genome Institute (JGI-PGF)"/>
            <person name="Walter F."/>
            <person name="Albersmeier A."/>
            <person name="Kalinowski J."/>
            <person name="Ruckert C."/>
        </authorList>
    </citation>
    <scope>NUCLEOTIDE SEQUENCE</scope>
    <source>
        <strain evidence="5">CCM 7684</strain>
    </source>
</reference>
<evidence type="ECO:0000313" key="5">
    <source>
        <dbReference type="EMBL" id="GGE44611.1"/>
    </source>
</evidence>
<dbReference type="InterPro" id="IPR006076">
    <property type="entry name" value="FAD-dep_OxRdtase"/>
</dbReference>
<dbReference type="GO" id="GO:0050660">
    <property type="term" value="F:flavin adenine dinucleotide binding"/>
    <property type="evidence" value="ECO:0007669"/>
    <property type="project" value="InterPro"/>
</dbReference>
<dbReference type="InterPro" id="IPR036188">
    <property type="entry name" value="FAD/NAD-bd_sf"/>
</dbReference>
<dbReference type="GO" id="GO:0009228">
    <property type="term" value="P:thiamine biosynthetic process"/>
    <property type="evidence" value="ECO:0007669"/>
    <property type="project" value="UniProtKB-KW"/>
</dbReference>